<reference evidence="2" key="1">
    <citation type="journal article" date="2015" name="Nat. Genet.">
        <title>The genome and transcriptome of the zoonotic hookworm Ancylostoma ceylanicum identify infection-specific gene families.</title>
        <authorList>
            <person name="Schwarz E.M."/>
            <person name="Hu Y."/>
            <person name="Antoshechkin I."/>
            <person name="Miller M.M."/>
            <person name="Sternberg P.W."/>
            <person name="Aroian R.V."/>
        </authorList>
    </citation>
    <scope>NUCLEOTIDE SEQUENCE</scope>
    <source>
        <strain evidence="2">HY135</strain>
    </source>
</reference>
<gene>
    <name evidence="1" type="primary">Acey_s0086.g1958</name>
    <name evidence="1" type="ORF">Y032_0086g1958</name>
</gene>
<comment type="caution">
    <text evidence="1">The sequence shown here is derived from an EMBL/GenBank/DDBJ whole genome shotgun (WGS) entry which is preliminary data.</text>
</comment>
<sequence length="74" mass="8059">MAEFPISVWVDNVAFSPSGCGPAHDSFISFVDVNQINFDCSNPKQFSTSCHGPLIDLHITCIAFKFNCISSTCV</sequence>
<protein>
    <submittedName>
        <fullName evidence="1">Uncharacterized protein</fullName>
    </submittedName>
</protein>
<keyword evidence="2" id="KW-1185">Reference proteome</keyword>
<organism evidence="1 2">
    <name type="scientific">Ancylostoma ceylanicum</name>
    <dbReference type="NCBI Taxonomy" id="53326"/>
    <lineage>
        <taxon>Eukaryota</taxon>
        <taxon>Metazoa</taxon>
        <taxon>Ecdysozoa</taxon>
        <taxon>Nematoda</taxon>
        <taxon>Chromadorea</taxon>
        <taxon>Rhabditida</taxon>
        <taxon>Rhabditina</taxon>
        <taxon>Rhabditomorpha</taxon>
        <taxon>Strongyloidea</taxon>
        <taxon>Ancylostomatidae</taxon>
        <taxon>Ancylostomatinae</taxon>
        <taxon>Ancylostoma</taxon>
    </lineage>
</organism>
<name>A0A016TQK1_9BILA</name>
<evidence type="ECO:0000313" key="2">
    <source>
        <dbReference type="Proteomes" id="UP000024635"/>
    </source>
</evidence>
<accession>A0A016TQK1</accession>
<evidence type="ECO:0000313" key="1">
    <source>
        <dbReference type="EMBL" id="EYC04728.1"/>
    </source>
</evidence>
<dbReference type="Proteomes" id="UP000024635">
    <property type="component" value="Unassembled WGS sequence"/>
</dbReference>
<dbReference type="EMBL" id="JARK01001422">
    <property type="protein sequence ID" value="EYC04728.1"/>
    <property type="molecule type" value="Genomic_DNA"/>
</dbReference>
<dbReference type="AlphaFoldDB" id="A0A016TQK1"/>
<proteinExistence type="predicted"/>